<evidence type="ECO:0000313" key="3">
    <source>
        <dbReference type="EMBL" id="SCT00896.1"/>
    </source>
</evidence>
<accession>A0A1D4L761</accession>
<dbReference type="EMBL" id="FMPI01000006">
    <property type="protein sequence ID" value="SCS82216.1"/>
    <property type="molecule type" value="Genomic_DNA"/>
</dbReference>
<dbReference type="EMBL" id="FMPG01000005">
    <property type="protein sequence ID" value="SCT00896.1"/>
    <property type="molecule type" value="Genomic_DNA"/>
</dbReference>
<evidence type="ECO:0000313" key="4">
    <source>
        <dbReference type="Proteomes" id="UP000095412"/>
    </source>
</evidence>
<proteinExistence type="predicted"/>
<evidence type="ECO:0000313" key="2">
    <source>
        <dbReference type="EMBL" id="SCS82216.1"/>
    </source>
</evidence>
<name>A0A1D4L761_9STAP</name>
<gene>
    <name evidence="3" type="ORF">SAMEA2297795_01593</name>
    <name evidence="2" type="ORF">SAMEA2297796_01214</name>
</gene>
<sequence>MFLKKVSQIDTHKKEQQFSNLIRSYRKQHVGKGPEKVQVSFKGNWAIAYMTGALSKVEQFYLGDKQNEVMLHYNRTEKIKQLYSDIKLDEMETLVGAKFVKLFTDIDLADDEVVSIFVFDKAIE</sequence>
<evidence type="ECO:0000259" key="1">
    <source>
        <dbReference type="Pfam" id="PF10057"/>
    </source>
</evidence>
<dbReference type="Proteomes" id="UP000095768">
    <property type="component" value="Unassembled WGS sequence"/>
</dbReference>
<dbReference type="InterPro" id="IPR018745">
    <property type="entry name" value="MpsC"/>
</dbReference>
<feature type="domain" description="Na+-translocating membrane potential-generating system MpsC" evidence="1">
    <location>
        <begin position="12"/>
        <end position="121"/>
    </location>
</feature>
<reference evidence="2 4" key="2">
    <citation type="submission" date="2016-09" db="EMBL/GenBank/DDBJ databases">
        <authorList>
            <consortium name="Pathogen Informatics"/>
            <person name="Sun Q."/>
            <person name="Inoue M."/>
        </authorList>
    </citation>
    <scope>NUCLEOTIDE SEQUENCE [LARGE SCALE GENOMIC DNA]</scope>
    <source>
        <strain evidence="2 4">82C</strain>
    </source>
</reference>
<dbReference type="Pfam" id="PF10057">
    <property type="entry name" value="MpsC"/>
    <property type="match status" value="1"/>
</dbReference>
<reference evidence="3 5" key="1">
    <citation type="submission" date="2016-09" db="EMBL/GenBank/DDBJ databases">
        <authorList>
            <consortium name="Pathogen Informatics"/>
        </authorList>
    </citation>
    <scope>NUCLEOTIDE SEQUENCE [LARGE SCALE GENOMIC DNA]</scope>
    <source>
        <strain evidence="3 5">82B</strain>
    </source>
</reference>
<evidence type="ECO:0000313" key="5">
    <source>
        <dbReference type="Proteomes" id="UP000095768"/>
    </source>
</evidence>
<dbReference type="AlphaFoldDB" id="A0A1D4L761"/>
<dbReference type="Proteomes" id="UP000095412">
    <property type="component" value="Unassembled WGS sequence"/>
</dbReference>
<keyword evidence="4" id="KW-1185">Reference proteome</keyword>
<organism evidence="3 5">
    <name type="scientific">Staphylococcus caeli</name>
    <dbReference type="NCBI Taxonomy" id="2201815"/>
    <lineage>
        <taxon>Bacteria</taxon>
        <taxon>Bacillati</taxon>
        <taxon>Bacillota</taxon>
        <taxon>Bacilli</taxon>
        <taxon>Bacillales</taxon>
        <taxon>Staphylococcaceae</taxon>
        <taxon>Staphylococcus</taxon>
    </lineage>
</organism>
<protein>
    <submittedName>
        <fullName evidence="2 3">Cytosolic protein</fullName>
    </submittedName>
</protein>